<evidence type="ECO:0000256" key="1">
    <source>
        <dbReference type="SAM" id="MobiDB-lite"/>
    </source>
</evidence>
<sequence length="198" mass="21350">MCPRRGCRYTSLRPPHPAAAIEVIAALHRGHRTLSSPPDPSVATKSRRNRNPPPPPRLSSAPYPCRLRTDLTRMRLDMPPGIPFAVVGEGASIRADNSDRRRGGGGGSISGEERELEIKYRHTEFAATDFIVLCEEEPVTATVRKERPGGSLSWWRGGTHAGGRRRGGVGCGESRTSRSSLTTTVGEGAVSIRADCGN</sequence>
<dbReference type="Proteomes" id="UP000008021">
    <property type="component" value="Chromosome 7"/>
</dbReference>
<reference evidence="2" key="2">
    <citation type="submission" date="2018-05" db="EMBL/GenBank/DDBJ databases">
        <title>OmerRS3 (Oryza meridionalis Reference Sequence Version 3).</title>
        <authorList>
            <person name="Zhang J."/>
            <person name="Kudrna D."/>
            <person name="Lee S."/>
            <person name="Talag J."/>
            <person name="Welchert J."/>
            <person name="Wing R.A."/>
        </authorList>
    </citation>
    <scope>NUCLEOTIDE SEQUENCE [LARGE SCALE GENOMIC DNA]</scope>
    <source>
        <strain evidence="2">OR44</strain>
    </source>
</reference>
<feature type="region of interest" description="Disordered" evidence="1">
    <location>
        <begin position="154"/>
        <end position="179"/>
    </location>
</feature>
<evidence type="ECO:0000313" key="2">
    <source>
        <dbReference type="EnsemblPlants" id="OMERI02G17690.1"/>
    </source>
</evidence>
<dbReference type="Proteomes" id="UP000008021">
    <property type="component" value="Chromosome 2"/>
</dbReference>
<dbReference type="EnsemblPlants" id="OMERI07G07410.1">
    <property type="protein sequence ID" value="OMERI07G07410.1"/>
    <property type="gene ID" value="OMERI07G07410"/>
</dbReference>
<accession>A0A0E0CKX9</accession>
<protein>
    <submittedName>
        <fullName evidence="2">Uncharacterized protein</fullName>
    </submittedName>
</protein>
<dbReference type="Gramene" id="OMERI07G07410.1">
    <property type="protein sequence ID" value="OMERI07G07410.1"/>
    <property type="gene ID" value="OMERI07G07410"/>
</dbReference>
<organism evidence="2">
    <name type="scientific">Oryza meridionalis</name>
    <dbReference type="NCBI Taxonomy" id="40149"/>
    <lineage>
        <taxon>Eukaryota</taxon>
        <taxon>Viridiplantae</taxon>
        <taxon>Streptophyta</taxon>
        <taxon>Embryophyta</taxon>
        <taxon>Tracheophyta</taxon>
        <taxon>Spermatophyta</taxon>
        <taxon>Magnoliopsida</taxon>
        <taxon>Liliopsida</taxon>
        <taxon>Poales</taxon>
        <taxon>Poaceae</taxon>
        <taxon>BOP clade</taxon>
        <taxon>Oryzoideae</taxon>
        <taxon>Oryzeae</taxon>
        <taxon>Oryzinae</taxon>
        <taxon>Oryza</taxon>
    </lineage>
</organism>
<feature type="region of interest" description="Disordered" evidence="1">
    <location>
        <begin position="31"/>
        <end position="64"/>
    </location>
</feature>
<dbReference type="Gramene" id="OMERI02G17690.1">
    <property type="protein sequence ID" value="OMERI02G17690.1"/>
    <property type="gene ID" value="OMERI02G17690"/>
</dbReference>
<dbReference type="AlphaFoldDB" id="A0A0E0CKX9"/>
<reference evidence="2" key="1">
    <citation type="submission" date="2015-04" db="UniProtKB">
        <authorList>
            <consortium name="EnsemblPlants"/>
        </authorList>
    </citation>
    <scope>IDENTIFICATION</scope>
</reference>
<evidence type="ECO:0000313" key="3">
    <source>
        <dbReference type="Proteomes" id="UP000008021"/>
    </source>
</evidence>
<proteinExistence type="predicted"/>
<keyword evidence="3" id="KW-1185">Reference proteome</keyword>
<dbReference type="EnsemblPlants" id="OMERI02G17690.1">
    <property type="protein sequence ID" value="OMERI02G17690.1"/>
    <property type="gene ID" value="OMERI02G17690"/>
</dbReference>
<name>A0A0E0CKX9_9ORYZ</name>
<dbReference type="HOGENOM" id="CLU_1380047_0_0_1"/>